<organism evidence="1 2">
    <name type="scientific">Streptomyces himastatinicus ATCC 53653</name>
    <dbReference type="NCBI Taxonomy" id="457427"/>
    <lineage>
        <taxon>Bacteria</taxon>
        <taxon>Bacillati</taxon>
        <taxon>Actinomycetota</taxon>
        <taxon>Actinomycetes</taxon>
        <taxon>Kitasatosporales</taxon>
        <taxon>Streptomycetaceae</taxon>
        <taxon>Streptomyces</taxon>
        <taxon>Streptomyces violaceusniger group</taxon>
    </lineage>
</organism>
<evidence type="ECO:0000313" key="1">
    <source>
        <dbReference type="EMBL" id="EFL29379.1"/>
    </source>
</evidence>
<dbReference type="HOGENOM" id="CLU_2588241_0_0_11"/>
<dbReference type="Proteomes" id="UP000003963">
    <property type="component" value="Unassembled WGS sequence"/>
</dbReference>
<keyword evidence="2" id="KW-1185">Reference proteome</keyword>
<dbReference type="AlphaFoldDB" id="D9WWV1"/>
<sequence length="80" mass="8646">MPTTATRRIGTCTAPATTLIEGRSQIDGGLAYGALEIQVYACDEHAHVARTEWVRPPLTPITAIAERVVDRQCGEAVDPR</sequence>
<name>D9WWV1_9ACTN</name>
<proteinExistence type="predicted"/>
<reference evidence="1 2" key="1">
    <citation type="submission" date="2009-02" db="EMBL/GenBank/DDBJ databases">
        <title>Annotation of Streptomyces hygroscopicus strain ATCC 53653.</title>
        <authorList>
            <consortium name="The Broad Institute Genome Sequencing Platform"/>
            <consortium name="Broad Institute Microbial Sequencing Center"/>
            <person name="Fischbach M."/>
            <person name="Godfrey P."/>
            <person name="Ward D."/>
            <person name="Young S."/>
            <person name="Zeng Q."/>
            <person name="Koehrsen M."/>
            <person name="Alvarado L."/>
            <person name="Berlin A.M."/>
            <person name="Bochicchio J."/>
            <person name="Borenstein D."/>
            <person name="Chapman S.B."/>
            <person name="Chen Z."/>
            <person name="Engels R."/>
            <person name="Freedman E."/>
            <person name="Gellesch M."/>
            <person name="Goldberg J."/>
            <person name="Griggs A."/>
            <person name="Gujja S."/>
            <person name="Heilman E.R."/>
            <person name="Heiman D.I."/>
            <person name="Hepburn T.A."/>
            <person name="Howarth C."/>
            <person name="Jen D."/>
            <person name="Larson L."/>
            <person name="Lewis B."/>
            <person name="Mehta T."/>
            <person name="Park D."/>
            <person name="Pearson M."/>
            <person name="Richards J."/>
            <person name="Roberts A."/>
            <person name="Saif S."/>
            <person name="Shea T.D."/>
            <person name="Shenoy N."/>
            <person name="Sisk P."/>
            <person name="Stolte C."/>
            <person name="Sykes S.N."/>
            <person name="Thomson T."/>
            <person name="Walk T."/>
            <person name="White J."/>
            <person name="Yandava C."/>
            <person name="Straight P."/>
            <person name="Clardy J."/>
            <person name="Hung D."/>
            <person name="Kolter R."/>
            <person name="Mekalanos J."/>
            <person name="Walker S."/>
            <person name="Walsh C.T."/>
            <person name="Wieland-Brown L.C."/>
            <person name="Haas B."/>
            <person name="Nusbaum C."/>
            <person name="Birren B."/>
        </authorList>
    </citation>
    <scope>NUCLEOTIDE SEQUENCE [LARGE SCALE GENOMIC DNA]</scope>
    <source>
        <strain evidence="1 2">ATCC 53653</strain>
    </source>
</reference>
<dbReference type="STRING" id="457427.SSOG_09093"/>
<evidence type="ECO:0000313" key="2">
    <source>
        <dbReference type="Proteomes" id="UP000003963"/>
    </source>
</evidence>
<protein>
    <submittedName>
        <fullName evidence="1">Uncharacterized protein</fullName>
    </submittedName>
</protein>
<accession>D9WWV1</accession>
<dbReference type="RefSeq" id="WP_009721176.1">
    <property type="nucleotide sequence ID" value="NZ_GG657755.1"/>
</dbReference>
<dbReference type="EMBL" id="GG657755">
    <property type="protein sequence ID" value="EFL29379.1"/>
    <property type="molecule type" value="Genomic_DNA"/>
</dbReference>
<gene>
    <name evidence="1" type="ORF">SSOG_09093</name>
</gene>
<dbReference type="OrthoDB" id="9922448at2"/>